<comment type="caution">
    <text evidence="1">The sequence shown here is derived from an EMBL/GenBank/DDBJ whole genome shotgun (WGS) entry which is preliminary data.</text>
</comment>
<evidence type="ECO:0000313" key="1">
    <source>
        <dbReference type="EMBL" id="OSM03949.1"/>
    </source>
</evidence>
<organism evidence="1 2">
    <name type="scientific">Magnetofaba australis IT-1</name>
    <dbReference type="NCBI Taxonomy" id="1434232"/>
    <lineage>
        <taxon>Bacteria</taxon>
        <taxon>Pseudomonadati</taxon>
        <taxon>Pseudomonadota</taxon>
        <taxon>Magnetococcia</taxon>
        <taxon>Magnetococcales</taxon>
        <taxon>Magnetococcaceae</taxon>
        <taxon>Magnetofaba</taxon>
    </lineage>
</organism>
<dbReference type="Proteomes" id="UP000194003">
    <property type="component" value="Unassembled WGS sequence"/>
</dbReference>
<reference evidence="1 2" key="1">
    <citation type="journal article" date="2016" name="BMC Genomics">
        <title>Combined genomic and structural analyses of a cultured magnetotactic bacterium reveals its niche adaptation to a dynamic environment.</title>
        <authorList>
            <person name="Araujo A.C."/>
            <person name="Morillo V."/>
            <person name="Cypriano J."/>
            <person name="Teixeira L.C."/>
            <person name="Leao P."/>
            <person name="Lyra S."/>
            <person name="Almeida L.G."/>
            <person name="Bazylinski D.A."/>
            <person name="Vasconcellos A.T."/>
            <person name="Abreu F."/>
            <person name="Lins U."/>
        </authorList>
    </citation>
    <scope>NUCLEOTIDE SEQUENCE [LARGE SCALE GENOMIC DNA]</scope>
    <source>
        <strain evidence="1 2">IT-1</strain>
    </source>
</reference>
<dbReference type="EMBL" id="LVJN01000019">
    <property type="protein sequence ID" value="OSM03949.1"/>
    <property type="molecule type" value="Genomic_DNA"/>
</dbReference>
<proteinExistence type="predicted"/>
<evidence type="ECO:0000313" key="2">
    <source>
        <dbReference type="Proteomes" id="UP000194003"/>
    </source>
</evidence>
<sequence length="74" mass="8363">MPNTILESITVRDLPEALRRAGFDPDEPVTITVQTEQERRIAAQALQACMDRISIQARENGLTDDKLEEILKDI</sequence>
<name>A0A1Y2K400_9PROT</name>
<dbReference type="RefSeq" id="WP_085442074.1">
    <property type="nucleotide sequence ID" value="NZ_LVJN01000019.1"/>
</dbReference>
<dbReference type="STRING" id="1434232.MAIT1_01016"/>
<gene>
    <name evidence="1" type="ORF">MAIT1_01016</name>
</gene>
<dbReference type="OrthoDB" id="164800at2"/>
<accession>A0A1Y2K400</accession>
<keyword evidence="2" id="KW-1185">Reference proteome</keyword>
<dbReference type="AlphaFoldDB" id="A0A1Y2K400"/>
<protein>
    <submittedName>
        <fullName evidence="1">Uncharacterized protein</fullName>
    </submittedName>
</protein>